<dbReference type="InterPro" id="IPR044304">
    <property type="entry name" value="NUBPL-like"/>
</dbReference>
<dbReference type="NCBIfam" id="NF008669">
    <property type="entry name" value="PRK11670.1"/>
    <property type="match status" value="1"/>
</dbReference>
<evidence type="ECO:0000256" key="3">
    <source>
        <dbReference type="ARBA" id="ARBA00022840"/>
    </source>
</evidence>
<dbReference type="Proteomes" id="UP000292120">
    <property type="component" value="Unassembled WGS sequence"/>
</dbReference>
<dbReference type="GO" id="GO:0051539">
    <property type="term" value="F:4 iron, 4 sulfur cluster binding"/>
    <property type="evidence" value="ECO:0007669"/>
    <property type="project" value="TreeGrafter"/>
</dbReference>
<accession>A0A4Q9H639</accession>
<dbReference type="InterPro" id="IPR034904">
    <property type="entry name" value="FSCA_dom_sf"/>
</dbReference>
<evidence type="ECO:0000313" key="10">
    <source>
        <dbReference type="Proteomes" id="UP000292120"/>
    </source>
</evidence>
<dbReference type="GO" id="GO:0016226">
    <property type="term" value="P:iron-sulfur cluster assembly"/>
    <property type="evidence" value="ECO:0007669"/>
    <property type="project" value="InterPro"/>
</dbReference>
<dbReference type="OrthoDB" id="9809679at2"/>
<dbReference type="SUPFAM" id="SSF52540">
    <property type="entry name" value="P-loop containing nucleoside triphosphate hydrolases"/>
    <property type="match status" value="1"/>
</dbReference>
<dbReference type="Gene3D" id="3.30.300.130">
    <property type="entry name" value="Fe-S cluster assembly (FSCA)"/>
    <property type="match status" value="1"/>
</dbReference>
<dbReference type="Pfam" id="PF01883">
    <property type="entry name" value="FeS_assembly_P"/>
    <property type="match status" value="1"/>
</dbReference>
<proteinExistence type="inferred from homology"/>
<sequence>MSLSSPPNALETAALGALRALIDPLTGQDWVTGRQLQQLKVGSDGVAQLQITLGYPAKSLWPQLVEQVKTSLAAVPGIQGVKVQFSTRITARAVPVGQTTLPGAKNLIAVASGKGGVGKSTTAINLALALSAEGARVGLLDADIYGPSQPLMTGLSGKPDSPDGKTITPPEAFGLQVMSMGLLVSEDKATIWRGPMASQAFDQLLRLSNWGEPDQPLDYLVVDLPPGTGDIHLSITQRAPLTAAVIVTTPQDIALLDARKGLKMFERVNTPVLGIIENMAVFHCPNCGHEAHIFGQHGGQKLASEGDVPLLGSLPLDLKIREQADSGQPTVVSDPDSAAAGLYRAVAHQVAARLSLLPKDYSSKMPGVSVVTPPSA</sequence>
<feature type="domain" description="MIP18 family-like" evidence="8">
    <location>
        <begin position="12"/>
        <end position="84"/>
    </location>
</feature>
<keyword evidence="10" id="KW-1185">Reference proteome</keyword>
<keyword evidence="1 7" id="KW-0479">Metal-binding</keyword>
<evidence type="ECO:0000256" key="4">
    <source>
        <dbReference type="ARBA" id="ARBA00023004"/>
    </source>
</evidence>
<comment type="subunit">
    <text evidence="7">Homodimer.</text>
</comment>
<dbReference type="GO" id="GO:0016887">
    <property type="term" value="F:ATP hydrolysis activity"/>
    <property type="evidence" value="ECO:0007669"/>
    <property type="project" value="UniProtKB-UniRule"/>
</dbReference>
<dbReference type="InterPro" id="IPR002744">
    <property type="entry name" value="MIP18-like"/>
</dbReference>
<keyword evidence="2 7" id="KW-0547">Nucleotide-binding</keyword>
<dbReference type="InterPro" id="IPR027417">
    <property type="entry name" value="P-loop_NTPase"/>
</dbReference>
<keyword evidence="7" id="KW-0378">Hydrolase</keyword>
<evidence type="ECO:0000256" key="2">
    <source>
        <dbReference type="ARBA" id="ARBA00022741"/>
    </source>
</evidence>
<evidence type="ECO:0000313" key="9">
    <source>
        <dbReference type="EMBL" id="TBO34157.1"/>
    </source>
</evidence>
<keyword evidence="4 7" id="KW-0408">Iron</keyword>
<keyword evidence="3 7" id="KW-0067">ATP-binding</keyword>
<dbReference type="GO" id="GO:0046872">
    <property type="term" value="F:metal ion binding"/>
    <property type="evidence" value="ECO:0007669"/>
    <property type="project" value="UniProtKB-KW"/>
</dbReference>
<evidence type="ECO:0000256" key="1">
    <source>
        <dbReference type="ARBA" id="ARBA00022723"/>
    </source>
</evidence>
<keyword evidence="5 7" id="KW-0411">Iron-sulfur</keyword>
<reference evidence="9 10" key="1">
    <citation type="submission" date="2019-02" db="EMBL/GenBank/DDBJ databases">
        <title>Aquabacterium sp. strain KMB7.</title>
        <authorList>
            <person name="Chen W.-M."/>
        </authorList>
    </citation>
    <scope>NUCLEOTIDE SEQUENCE [LARGE SCALE GENOMIC DNA]</scope>
    <source>
        <strain evidence="9 10">KMB7</strain>
    </source>
</reference>
<dbReference type="InterPro" id="IPR033756">
    <property type="entry name" value="YlxH/NBP35"/>
</dbReference>
<dbReference type="SUPFAM" id="SSF117916">
    <property type="entry name" value="Fe-S cluster assembly (FSCA) domain-like"/>
    <property type="match status" value="1"/>
</dbReference>
<gene>
    <name evidence="9" type="primary">apbC</name>
    <name evidence="9" type="ORF">EYS42_01570</name>
</gene>
<comment type="function">
    <text evidence="7">Binds and transfers iron-sulfur (Fe-S) clusters to target apoproteins. Can hydrolyze ATP.</text>
</comment>
<dbReference type="PANTHER" id="PTHR42961:SF2">
    <property type="entry name" value="IRON-SULFUR PROTEIN NUBPL"/>
    <property type="match status" value="1"/>
</dbReference>
<evidence type="ECO:0000259" key="8">
    <source>
        <dbReference type="Pfam" id="PF01883"/>
    </source>
</evidence>
<name>A0A4Q9H639_9BURK</name>
<dbReference type="GO" id="GO:0005524">
    <property type="term" value="F:ATP binding"/>
    <property type="evidence" value="ECO:0007669"/>
    <property type="project" value="UniProtKB-UniRule"/>
</dbReference>
<dbReference type="AlphaFoldDB" id="A0A4Q9H639"/>
<feature type="binding site" evidence="7">
    <location>
        <begin position="113"/>
        <end position="120"/>
    </location>
    <ligand>
        <name>ATP</name>
        <dbReference type="ChEBI" id="CHEBI:30616"/>
    </ligand>
</feature>
<dbReference type="GO" id="GO:0005829">
    <property type="term" value="C:cytosol"/>
    <property type="evidence" value="ECO:0007669"/>
    <property type="project" value="TreeGrafter"/>
</dbReference>
<dbReference type="EMBL" id="SIXI01000001">
    <property type="protein sequence ID" value="TBO34157.1"/>
    <property type="molecule type" value="Genomic_DNA"/>
</dbReference>
<dbReference type="Pfam" id="PF10609">
    <property type="entry name" value="ParA"/>
    <property type="match status" value="1"/>
</dbReference>
<dbReference type="HAMAP" id="MF_02040">
    <property type="entry name" value="Mrp_NBP35"/>
    <property type="match status" value="1"/>
</dbReference>
<organism evidence="9 10">
    <name type="scientific">Aquabacterium lacunae</name>
    <dbReference type="NCBI Taxonomy" id="2528630"/>
    <lineage>
        <taxon>Bacteria</taxon>
        <taxon>Pseudomonadati</taxon>
        <taxon>Pseudomonadota</taxon>
        <taxon>Betaproteobacteria</taxon>
        <taxon>Burkholderiales</taxon>
        <taxon>Aquabacterium</taxon>
    </lineage>
</organism>
<evidence type="ECO:0000256" key="7">
    <source>
        <dbReference type="HAMAP-Rule" id="MF_02040"/>
    </source>
</evidence>
<protein>
    <recommendedName>
        <fullName evidence="7">Iron-sulfur cluster carrier protein</fullName>
    </recommendedName>
</protein>
<dbReference type="PANTHER" id="PTHR42961">
    <property type="entry name" value="IRON-SULFUR PROTEIN NUBPL"/>
    <property type="match status" value="1"/>
</dbReference>
<comment type="similarity">
    <text evidence="6 7">Belongs to the Mrp/NBP35 ATP-binding proteins family.</text>
</comment>
<evidence type="ECO:0000256" key="6">
    <source>
        <dbReference type="ARBA" id="ARBA00024036"/>
    </source>
</evidence>
<dbReference type="FunFam" id="3.40.50.300:FF:000418">
    <property type="entry name" value="Iron-sulfur cluster carrier protein"/>
    <property type="match status" value="1"/>
</dbReference>
<dbReference type="RefSeq" id="WP_130966106.1">
    <property type="nucleotide sequence ID" value="NZ_SIXI01000001.1"/>
</dbReference>
<dbReference type="GO" id="GO:0140663">
    <property type="term" value="F:ATP-dependent FeS chaperone activity"/>
    <property type="evidence" value="ECO:0007669"/>
    <property type="project" value="InterPro"/>
</dbReference>
<dbReference type="InterPro" id="IPR019591">
    <property type="entry name" value="Mrp/NBP35_ATP-bd"/>
</dbReference>
<comment type="caution">
    <text evidence="9">The sequence shown here is derived from an EMBL/GenBank/DDBJ whole genome shotgun (WGS) entry which is preliminary data.</text>
</comment>
<evidence type="ECO:0000256" key="5">
    <source>
        <dbReference type="ARBA" id="ARBA00023014"/>
    </source>
</evidence>
<dbReference type="Gene3D" id="3.40.50.300">
    <property type="entry name" value="P-loop containing nucleotide triphosphate hydrolases"/>
    <property type="match status" value="1"/>
</dbReference>
<dbReference type="CDD" id="cd02037">
    <property type="entry name" value="Mrp_NBP35"/>
    <property type="match status" value="1"/>
</dbReference>